<feature type="compositionally biased region" description="Basic and acidic residues" evidence="1">
    <location>
        <begin position="127"/>
        <end position="150"/>
    </location>
</feature>
<feature type="region of interest" description="Disordered" evidence="1">
    <location>
        <begin position="127"/>
        <end position="164"/>
    </location>
</feature>
<feature type="region of interest" description="Disordered" evidence="1">
    <location>
        <begin position="181"/>
        <end position="205"/>
    </location>
</feature>
<keyword evidence="2" id="KW-1133">Transmembrane helix</keyword>
<evidence type="ECO:0000256" key="2">
    <source>
        <dbReference type="SAM" id="Phobius"/>
    </source>
</evidence>
<name>A0A7I8VW78_9ANNE</name>
<organism evidence="3 4">
    <name type="scientific">Dimorphilus gyrociliatus</name>
    <dbReference type="NCBI Taxonomy" id="2664684"/>
    <lineage>
        <taxon>Eukaryota</taxon>
        <taxon>Metazoa</taxon>
        <taxon>Spiralia</taxon>
        <taxon>Lophotrochozoa</taxon>
        <taxon>Annelida</taxon>
        <taxon>Polychaeta</taxon>
        <taxon>Polychaeta incertae sedis</taxon>
        <taxon>Dinophilidae</taxon>
        <taxon>Dimorphilus</taxon>
    </lineage>
</organism>
<proteinExistence type="predicted"/>
<reference evidence="3 4" key="1">
    <citation type="submission" date="2020-08" db="EMBL/GenBank/DDBJ databases">
        <authorList>
            <person name="Hejnol A."/>
        </authorList>
    </citation>
    <scope>NUCLEOTIDE SEQUENCE [LARGE SCALE GENOMIC DNA]</scope>
</reference>
<keyword evidence="2" id="KW-0472">Membrane</keyword>
<sequence length="205" mass="22554">MSNESTFPTQRSSTPSPNIVPTDFTTIAGFTVFLLLIVFIIIGCLVLVLASKKGCCRKSNQGNRESSTEGESATSVNMSDGPPSYLEVTESNRNSTDNLSNQNRIFFCEVPPPPSYNEVMEALAQKKKEEIRSAEQDTELGSRSESRNTEQEEITDQSQESPELLTLTINQSDTNAITINQTEEPGNSANDNTISPENTVYTWSL</sequence>
<feature type="transmembrane region" description="Helical" evidence="2">
    <location>
        <begin position="27"/>
        <end position="50"/>
    </location>
</feature>
<feature type="compositionally biased region" description="Polar residues" evidence="1">
    <location>
        <begin position="89"/>
        <end position="100"/>
    </location>
</feature>
<keyword evidence="2" id="KW-0812">Transmembrane</keyword>
<keyword evidence="4" id="KW-1185">Reference proteome</keyword>
<dbReference type="Proteomes" id="UP000549394">
    <property type="component" value="Unassembled WGS sequence"/>
</dbReference>
<dbReference type="AlphaFoldDB" id="A0A7I8VW78"/>
<accession>A0A7I8VW78</accession>
<gene>
    <name evidence="3" type="ORF">DGYR_LOCUS8554</name>
</gene>
<dbReference type="EMBL" id="CAJFCJ010000012">
    <property type="protein sequence ID" value="CAD5120452.1"/>
    <property type="molecule type" value="Genomic_DNA"/>
</dbReference>
<comment type="caution">
    <text evidence="3">The sequence shown here is derived from an EMBL/GenBank/DDBJ whole genome shotgun (WGS) entry which is preliminary data.</text>
</comment>
<feature type="compositionally biased region" description="Polar residues" evidence="1">
    <location>
        <begin position="58"/>
        <end position="78"/>
    </location>
</feature>
<protein>
    <submittedName>
        <fullName evidence="3">Uncharacterized protein</fullName>
    </submittedName>
</protein>
<evidence type="ECO:0000256" key="1">
    <source>
        <dbReference type="SAM" id="MobiDB-lite"/>
    </source>
</evidence>
<evidence type="ECO:0000313" key="4">
    <source>
        <dbReference type="Proteomes" id="UP000549394"/>
    </source>
</evidence>
<evidence type="ECO:0000313" key="3">
    <source>
        <dbReference type="EMBL" id="CAD5120452.1"/>
    </source>
</evidence>
<feature type="region of interest" description="Disordered" evidence="1">
    <location>
        <begin position="57"/>
        <end position="100"/>
    </location>
</feature>